<dbReference type="OMA" id="ETRCATY"/>
<dbReference type="FunFam" id="1.25.70.10:FF:000001">
    <property type="entry name" value="Mitochondrial transcription termination factor-like"/>
    <property type="match status" value="1"/>
</dbReference>
<dbReference type="Gramene" id="TraesCS6B02G023500.1">
    <property type="protein sequence ID" value="TraesCS6B02G023500.1.cds1"/>
    <property type="gene ID" value="TraesCS6B02G023500"/>
</dbReference>
<dbReference type="SMART" id="SM00733">
    <property type="entry name" value="Mterf"/>
    <property type="match status" value="3"/>
</dbReference>
<keyword evidence="2" id="KW-0806">Transcription termination</keyword>
<comment type="similarity">
    <text evidence="1">Belongs to the mTERF family.</text>
</comment>
<dbReference type="STRING" id="4565.A0A3B6PGH7"/>
<evidence type="ECO:0000256" key="2">
    <source>
        <dbReference type="ARBA" id="ARBA00022472"/>
    </source>
</evidence>
<dbReference type="PANTHER" id="PTHR13068">
    <property type="entry name" value="CGI-12 PROTEIN-RELATED"/>
    <property type="match status" value="1"/>
</dbReference>
<dbReference type="GO" id="GO:0009507">
    <property type="term" value="C:chloroplast"/>
    <property type="evidence" value="ECO:0000318"/>
    <property type="project" value="GO_Central"/>
</dbReference>
<keyword evidence="2" id="KW-0804">Transcription</keyword>
<sequence>MFGAKLGHVLEMVACAEGIGVPRSSGMFGHALHAVSCFSEEKITAKVDYLKKTFRWSDAEVGIAVSKGPFMLARSKDMLKRRSDFLISEVGLEPAYIAHRPAMLTYSLEGRLRPRYYVVKFLKENGLLEHGRSYYTTLVETEKVFMKKFICPHKEAAPHLAEDYVAACKGEVPARFRFT</sequence>
<proteinExistence type="inferred from homology"/>
<dbReference type="InterPro" id="IPR038538">
    <property type="entry name" value="MTERF_sf"/>
</dbReference>
<dbReference type="Gramene" id="TraesLAC6B03G03377590.1">
    <property type="protein sequence ID" value="TraesLAC6B03G03377590.1.CDS1"/>
    <property type="gene ID" value="TraesLAC6B03G03377590"/>
</dbReference>
<dbReference type="EnsemblPlants" id="TraesCS6B02G023500.1">
    <property type="protein sequence ID" value="TraesCS6B02G023500.1.cds1"/>
    <property type="gene ID" value="TraesCS6B02G023500"/>
</dbReference>
<name>A0A3B6PGH7_WHEAT</name>
<protein>
    <submittedName>
        <fullName evidence="4">Uncharacterized protein</fullName>
    </submittedName>
</protein>
<evidence type="ECO:0000256" key="1">
    <source>
        <dbReference type="ARBA" id="ARBA00007692"/>
    </source>
</evidence>
<dbReference type="GO" id="GO:0003676">
    <property type="term" value="F:nucleic acid binding"/>
    <property type="evidence" value="ECO:0007669"/>
    <property type="project" value="InterPro"/>
</dbReference>
<organism evidence="4">
    <name type="scientific">Triticum aestivum</name>
    <name type="common">Wheat</name>
    <dbReference type="NCBI Taxonomy" id="4565"/>
    <lineage>
        <taxon>Eukaryota</taxon>
        <taxon>Viridiplantae</taxon>
        <taxon>Streptophyta</taxon>
        <taxon>Embryophyta</taxon>
        <taxon>Tracheophyta</taxon>
        <taxon>Spermatophyta</taxon>
        <taxon>Magnoliopsida</taxon>
        <taxon>Liliopsida</taxon>
        <taxon>Poales</taxon>
        <taxon>Poaceae</taxon>
        <taxon>BOP clade</taxon>
        <taxon>Pooideae</taxon>
        <taxon>Triticodae</taxon>
        <taxon>Triticeae</taxon>
        <taxon>Triticinae</taxon>
        <taxon>Triticum</taxon>
    </lineage>
</organism>
<dbReference type="Gramene" id="TraesCS6B03G0053200.1">
    <property type="protein sequence ID" value="TraesCS6B03G0053200.1.CDS1"/>
    <property type="gene ID" value="TraesCS6B03G0053200"/>
</dbReference>
<dbReference type="Pfam" id="PF02536">
    <property type="entry name" value="mTERF"/>
    <property type="match status" value="1"/>
</dbReference>
<keyword evidence="3" id="KW-0809">Transit peptide</keyword>
<dbReference type="Gene3D" id="1.25.70.10">
    <property type="entry name" value="Transcription termination factor 3, mitochondrial"/>
    <property type="match status" value="1"/>
</dbReference>
<dbReference type="PaxDb" id="4565-Traes_6BS_938E60C80.1"/>
<evidence type="ECO:0000313" key="5">
    <source>
        <dbReference type="Proteomes" id="UP000019116"/>
    </source>
</evidence>
<dbReference type="SMR" id="A0A3B6PGH7"/>
<dbReference type="InterPro" id="IPR003690">
    <property type="entry name" value="MTERF"/>
</dbReference>
<evidence type="ECO:0000256" key="3">
    <source>
        <dbReference type="ARBA" id="ARBA00022946"/>
    </source>
</evidence>
<keyword evidence="2" id="KW-0805">Transcription regulation</keyword>
<keyword evidence="5" id="KW-1185">Reference proteome</keyword>
<dbReference type="PANTHER" id="PTHR13068:SF149">
    <property type="entry name" value="LRP_ASNC FAMILY TRANSCRIPTIONAL REGULATOR"/>
    <property type="match status" value="1"/>
</dbReference>
<dbReference type="OrthoDB" id="637682at2759"/>
<reference evidence="4" key="2">
    <citation type="submission" date="2018-10" db="UniProtKB">
        <authorList>
            <consortium name="EnsemblPlants"/>
        </authorList>
    </citation>
    <scope>IDENTIFICATION</scope>
</reference>
<dbReference type="GO" id="GO:0009658">
    <property type="term" value="P:chloroplast organization"/>
    <property type="evidence" value="ECO:0000318"/>
    <property type="project" value="GO_Central"/>
</dbReference>
<dbReference type="GO" id="GO:0006353">
    <property type="term" value="P:DNA-templated transcription termination"/>
    <property type="evidence" value="ECO:0007669"/>
    <property type="project" value="UniProtKB-KW"/>
</dbReference>
<evidence type="ECO:0000313" key="4">
    <source>
        <dbReference type="EnsemblPlants" id="TraesCS6B02G023500.1.cds1"/>
    </source>
</evidence>
<dbReference type="AlphaFoldDB" id="A0A3B6PGH7"/>
<reference evidence="4" key="1">
    <citation type="submission" date="2018-08" db="EMBL/GenBank/DDBJ databases">
        <authorList>
            <person name="Rossello M."/>
        </authorList>
    </citation>
    <scope>NUCLEOTIDE SEQUENCE [LARGE SCALE GENOMIC DNA]</scope>
    <source>
        <strain evidence="4">cv. Chinese Spring</strain>
    </source>
</reference>
<accession>A0A3B6PGH7</accession>
<dbReference type="Proteomes" id="UP000019116">
    <property type="component" value="Chromosome 6B"/>
</dbReference>